<keyword evidence="4 7" id="KW-0812">Transmembrane</keyword>
<keyword evidence="3" id="KW-1003">Cell membrane</keyword>
<feature type="transmembrane region" description="Helical" evidence="7">
    <location>
        <begin position="36"/>
        <end position="61"/>
    </location>
</feature>
<evidence type="ECO:0000259" key="8">
    <source>
        <dbReference type="PROSITE" id="PS50928"/>
    </source>
</evidence>
<feature type="transmembrane region" description="Helical" evidence="7">
    <location>
        <begin position="137"/>
        <end position="153"/>
    </location>
</feature>
<evidence type="ECO:0000313" key="10">
    <source>
        <dbReference type="Proteomes" id="UP000384354"/>
    </source>
</evidence>
<dbReference type="PANTHER" id="PTHR30151">
    <property type="entry name" value="ALKANE SULFONATE ABC TRANSPORTER-RELATED, MEMBRANE SUBUNIT"/>
    <property type="match status" value="1"/>
</dbReference>
<comment type="subcellular location">
    <subcellularLocation>
        <location evidence="1 7">Cell membrane</location>
        <topology evidence="1 7">Multi-pass membrane protein</topology>
    </subcellularLocation>
</comment>
<evidence type="ECO:0000256" key="7">
    <source>
        <dbReference type="RuleBase" id="RU363032"/>
    </source>
</evidence>
<dbReference type="InterPro" id="IPR000515">
    <property type="entry name" value="MetI-like"/>
</dbReference>
<dbReference type="GO" id="GO:0055085">
    <property type="term" value="P:transmembrane transport"/>
    <property type="evidence" value="ECO:0007669"/>
    <property type="project" value="InterPro"/>
</dbReference>
<dbReference type="PROSITE" id="PS50928">
    <property type="entry name" value="ABC_TM1"/>
    <property type="match status" value="1"/>
</dbReference>
<keyword evidence="6 7" id="KW-0472">Membrane</keyword>
<evidence type="ECO:0000256" key="3">
    <source>
        <dbReference type="ARBA" id="ARBA00022475"/>
    </source>
</evidence>
<name>A0A5E4RPP4_9BURK</name>
<keyword evidence="5 7" id="KW-1133">Transmembrane helix</keyword>
<evidence type="ECO:0000256" key="5">
    <source>
        <dbReference type="ARBA" id="ARBA00022989"/>
    </source>
</evidence>
<dbReference type="Pfam" id="PF00528">
    <property type="entry name" value="BPD_transp_1"/>
    <property type="match status" value="1"/>
</dbReference>
<feature type="transmembrane region" description="Helical" evidence="7">
    <location>
        <begin position="159"/>
        <end position="178"/>
    </location>
</feature>
<evidence type="ECO:0000256" key="4">
    <source>
        <dbReference type="ARBA" id="ARBA00022692"/>
    </source>
</evidence>
<comment type="similarity">
    <text evidence="7">Belongs to the binding-protein-dependent transport system permease family.</text>
</comment>
<feature type="domain" description="ABC transmembrane type-1" evidence="8">
    <location>
        <begin position="93"/>
        <end position="277"/>
    </location>
</feature>
<feature type="transmembrane region" description="Helical" evidence="7">
    <location>
        <begin position="199"/>
        <end position="229"/>
    </location>
</feature>
<feature type="transmembrane region" description="Helical" evidence="7">
    <location>
        <begin position="255"/>
        <end position="276"/>
    </location>
</feature>
<dbReference type="AlphaFoldDB" id="A0A5E4RPP4"/>
<gene>
    <name evidence="9" type="ORF">PCE31106_00267</name>
</gene>
<dbReference type="Proteomes" id="UP000384354">
    <property type="component" value="Unassembled WGS sequence"/>
</dbReference>
<feature type="transmembrane region" description="Helical" evidence="7">
    <location>
        <begin position="101"/>
        <end position="125"/>
    </location>
</feature>
<sequence>MTSSNSSAKLNGALAGSDSVTVAAAARRKAQRRKNLVWLGRATLFVLLVGGWQLFASWGVIDPFFFGSPSGIVARLIEWARSGTAYGSIWLQIWVTIEESLLGFIAGVTSGILFGVLLGEIPYLADVVGPFIKIVNALPRIVLGSVLVMWLGLGMPSKVVLAAVLVFFVVFFNAFQGVRSVDRNLIANVRILGGSRFDVIANVVFPSAMTWIIASLHVALGFSIIGAIVGEFLGAQQGLGLVIATAQNTFDANGVFGAMLIIGVVALSAEVLMAMLEKRLLSWQPPTGADSNMPGV</sequence>
<dbReference type="InterPro" id="IPR035906">
    <property type="entry name" value="MetI-like_sf"/>
</dbReference>
<evidence type="ECO:0000256" key="1">
    <source>
        <dbReference type="ARBA" id="ARBA00004651"/>
    </source>
</evidence>
<dbReference type="CDD" id="cd06261">
    <property type="entry name" value="TM_PBP2"/>
    <property type="match status" value="1"/>
</dbReference>
<keyword evidence="2 7" id="KW-0813">Transport</keyword>
<dbReference type="GO" id="GO:0005886">
    <property type="term" value="C:plasma membrane"/>
    <property type="evidence" value="ECO:0007669"/>
    <property type="project" value="UniProtKB-SubCell"/>
</dbReference>
<dbReference type="EMBL" id="CABPSL010000001">
    <property type="protein sequence ID" value="VVD64434.1"/>
    <property type="molecule type" value="Genomic_DNA"/>
</dbReference>
<proteinExistence type="inferred from homology"/>
<dbReference type="PANTHER" id="PTHR30151:SF20">
    <property type="entry name" value="ABC TRANSPORTER PERMEASE PROTEIN HI_0355-RELATED"/>
    <property type="match status" value="1"/>
</dbReference>
<organism evidence="9 10">
    <name type="scientific">Pandoraea cepalis</name>
    <dbReference type="NCBI Taxonomy" id="2508294"/>
    <lineage>
        <taxon>Bacteria</taxon>
        <taxon>Pseudomonadati</taxon>
        <taxon>Pseudomonadota</taxon>
        <taxon>Betaproteobacteria</taxon>
        <taxon>Burkholderiales</taxon>
        <taxon>Burkholderiaceae</taxon>
        <taxon>Pandoraea</taxon>
    </lineage>
</organism>
<evidence type="ECO:0000256" key="6">
    <source>
        <dbReference type="ARBA" id="ARBA00023136"/>
    </source>
</evidence>
<dbReference type="Gene3D" id="1.10.3720.10">
    <property type="entry name" value="MetI-like"/>
    <property type="match status" value="1"/>
</dbReference>
<accession>A0A5E4RPP4</accession>
<evidence type="ECO:0000256" key="2">
    <source>
        <dbReference type="ARBA" id="ARBA00022448"/>
    </source>
</evidence>
<dbReference type="SUPFAM" id="SSF161098">
    <property type="entry name" value="MetI-like"/>
    <property type="match status" value="1"/>
</dbReference>
<evidence type="ECO:0000313" key="9">
    <source>
        <dbReference type="EMBL" id="VVD64434.1"/>
    </source>
</evidence>
<protein>
    <submittedName>
        <fullName evidence="9">ABC transporter permease</fullName>
    </submittedName>
</protein>
<dbReference type="OrthoDB" id="9809660at2"/>
<reference evidence="9 10" key="1">
    <citation type="submission" date="2019-08" db="EMBL/GenBank/DDBJ databases">
        <authorList>
            <person name="Peeters C."/>
        </authorList>
    </citation>
    <scope>NUCLEOTIDE SEQUENCE [LARGE SCALE GENOMIC DNA]</scope>
    <source>
        <strain evidence="9 10">LMG 31106</strain>
    </source>
</reference>